<keyword evidence="2" id="KW-1185">Reference proteome</keyword>
<proteinExistence type="predicted"/>
<dbReference type="Proteomes" id="UP001055879">
    <property type="component" value="Linkage Group LG17"/>
</dbReference>
<evidence type="ECO:0000313" key="2">
    <source>
        <dbReference type="Proteomes" id="UP001055879"/>
    </source>
</evidence>
<protein>
    <submittedName>
        <fullName evidence="1">Uncharacterized protein</fullName>
    </submittedName>
</protein>
<accession>A0ACB8XJ14</accession>
<sequence>MRVEASLVCDIWWIPVSARLSVLEHVKGLGGSFTCSTSLEYAGCQEPSKLKNVISNSSNLGVNGRSRESKEPGSGNSKKIGVVGVDKRQMVNTSSVNHSSTAKEED</sequence>
<gene>
    <name evidence="1" type="ORF">L6452_42300</name>
</gene>
<organism evidence="1 2">
    <name type="scientific">Arctium lappa</name>
    <name type="common">Greater burdock</name>
    <name type="synonym">Lappa major</name>
    <dbReference type="NCBI Taxonomy" id="4217"/>
    <lineage>
        <taxon>Eukaryota</taxon>
        <taxon>Viridiplantae</taxon>
        <taxon>Streptophyta</taxon>
        <taxon>Embryophyta</taxon>
        <taxon>Tracheophyta</taxon>
        <taxon>Spermatophyta</taxon>
        <taxon>Magnoliopsida</taxon>
        <taxon>eudicotyledons</taxon>
        <taxon>Gunneridae</taxon>
        <taxon>Pentapetalae</taxon>
        <taxon>asterids</taxon>
        <taxon>campanulids</taxon>
        <taxon>Asterales</taxon>
        <taxon>Asteraceae</taxon>
        <taxon>Carduoideae</taxon>
        <taxon>Cardueae</taxon>
        <taxon>Arctiinae</taxon>
        <taxon>Arctium</taxon>
    </lineage>
</organism>
<name>A0ACB8XJ14_ARCLA</name>
<dbReference type="EMBL" id="CM042063">
    <property type="protein sequence ID" value="KAI3667251.1"/>
    <property type="molecule type" value="Genomic_DNA"/>
</dbReference>
<comment type="caution">
    <text evidence="1">The sequence shown here is derived from an EMBL/GenBank/DDBJ whole genome shotgun (WGS) entry which is preliminary data.</text>
</comment>
<reference evidence="2" key="1">
    <citation type="journal article" date="2022" name="Mol. Ecol. Resour.">
        <title>The genomes of chicory, endive, great burdock and yacon provide insights into Asteraceae palaeo-polyploidization history and plant inulin production.</title>
        <authorList>
            <person name="Fan W."/>
            <person name="Wang S."/>
            <person name="Wang H."/>
            <person name="Wang A."/>
            <person name="Jiang F."/>
            <person name="Liu H."/>
            <person name="Zhao H."/>
            <person name="Xu D."/>
            <person name="Zhang Y."/>
        </authorList>
    </citation>
    <scope>NUCLEOTIDE SEQUENCE [LARGE SCALE GENOMIC DNA]</scope>
    <source>
        <strain evidence="2">cv. Niubang</strain>
    </source>
</reference>
<evidence type="ECO:0000313" key="1">
    <source>
        <dbReference type="EMBL" id="KAI3667251.1"/>
    </source>
</evidence>
<reference evidence="1 2" key="2">
    <citation type="journal article" date="2022" name="Mol. Ecol. Resour.">
        <title>The genomes of chicory, endive, great burdock and yacon provide insights into Asteraceae paleo-polyploidization history and plant inulin production.</title>
        <authorList>
            <person name="Fan W."/>
            <person name="Wang S."/>
            <person name="Wang H."/>
            <person name="Wang A."/>
            <person name="Jiang F."/>
            <person name="Liu H."/>
            <person name="Zhao H."/>
            <person name="Xu D."/>
            <person name="Zhang Y."/>
        </authorList>
    </citation>
    <scope>NUCLEOTIDE SEQUENCE [LARGE SCALE GENOMIC DNA]</scope>
    <source>
        <strain evidence="2">cv. Niubang</strain>
    </source>
</reference>